<name>A0A2T0BE82_9CLOT</name>
<sequence>MQSKKIVKISMALLGIVLMGSLIGCSPKETENTESVATVEENIDVRVGYFPNITHSQALVGKDQGSFQTAIGETNKIDWNLFNAGPSEIEALFAGAIDIAYIGPGPAINGYAKSKGDLQIIAGATDAGAIFISKEGLVIKDLKDLSGKTIAIPQFGNTQDLTLRNILSKNGLSDTTKGGTVEVLQASNADILTLIQKGEVDAALVPEPWGSRLIKDAKANIILDYKDLLRDGQYTTAVVVVRTEFLEEHPKIVEDFIRNHVELTDYIKLNPEEAKDIVNKQITELTNKAIPDDILDSAFNRLTVTNNPQKDSILEFVKLSVDEGFLKSDPDTTDLVNFSILNKVLKEKGLDQIE</sequence>
<protein>
    <submittedName>
        <fullName evidence="9">Taurine-binding periplasmic protein</fullName>
    </submittedName>
</protein>
<dbReference type="RefSeq" id="WP_106059852.1">
    <property type="nucleotide sequence ID" value="NZ_PVXQ01000018.1"/>
</dbReference>
<keyword evidence="8" id="KW-0472">Membrane</keyword>
<accession>A0A2T0BE82</accession>
<keyword evidence="5" id="KW-1003">Cell membrane</keyword>
<comment type="subcellular location">
    <subcellularLocation>
        <location evidence="2">Cell inner membrane</location>
    </subcellularLocation>
    <subcellularLocation>
        <location evidence="1">Periplasm</location>
    </subcellularLocation>
</comment>
<organism evidence="9 10">
    <name type="scientific">Clostridium vincentii</name>
    <dbReference type="NCBI Taxonomy" id="52704"/>
    <lineage>
        <taxon>Bacteria</taxon>
        <taxon>Bacillati</taxon>
        <taxon>Bacillota</taxon>
        <taxon>Clostridia</taxon>
        <taxon>Eubacteriales</taxon>
        <taxon>Clostridiaceae</taxon>
        <taxon>Clostridium</taxon>
    </lineage>
</organism>
<dbReference type="OrthoDB" id="9814375at2"/>
<keyword evidence="7" id="KW-0732">Signal</keyword>
<evidence type="ECO:0000256" key="8">
    <source>
        <dbReference type="ARBA" id="ARBA00023136"/>
    </source>
</evidence>
<evidence type="ECO:0000256" key="2">
    <source>
        <dbReference type="ARBA" id="ARBA00004533"/>
    </source>
</evidence>
<dbReference type="NCBIfam" id="TIGR01728">
    <property type="entry name" value="SsuA_fam"/>
    <property type="match status" value="1"/>
</dbReference>
<evidence type="ECO:0000256" key="1">
    <source>
        <dbReference type="ARBA" id="ARBA00004418"/>
    </source>
</evidence>
<evidence type="ECO:0000256" key="7">
    <source>
        <dbReference type="ARBA" id="ARBA00022729"/>
    </source>
</evidence>
<gene>
    <name evidence="9" type="primary">tauA</name>
    <name evidence="9" type="ORF">CLVI_18760</name>
</gene>
<dbReference type="GO" id="GO:0042597">
    <property type="term" value="C:periplasmic space"/>
    <property type="evidence" value="ECO:0007669"/>
    <property type="project" value="UniProtKB-SubCell"/>
</dbReference>
<dbReference type="Proteomes" id="UP000239471">
    <property type="component" value="Unassembled WGS sequence"/>
</dbReference>
<dbReference type="InterPro" id="IPR044527">
    <property type="entry name" value="NrtA/CpmA_ABC-bd_dom"/>
</dbReference>
<reference evidence="9 10" key="1">
    <citation type="submission" date="2018-03" db="EMBL/GenBank/DDBJ databases">
        <title>Genome sequence of Clostridium vincentii DSM 10228.</title>
        <authorList>
            <person name="Poehlein A."/>
            <person name="Daniel R."/>
        </authorList>
    </citation>
    <scope>NUCLEOTIDE SEQUENCE [LARGE SCALE GENOMIC DNA]</scope>
    <source>
        <strain evidence="9 10">DSM 10228</strain>
    </source>
</reference>
<keyword evidence="10" id="KW-1185">Reference proteome</keyword>
<dbReference type="AlphaFoldDB" id="A0A2T0BE82"/>
<proteinExistence type="inferred from homology"/>
<dbReference type="PANTHER" id="PTHR30024">
    <property type="entry name" value="ALIPHATIC SULFONATES-BINDING PROTEIN-RELATED"/>
    <property type="match status" value="1"/>
</dbReference>
<dbReference type="PANTHER" id="PTHR30024:SF47">
    <property type="entry name" value="TAURINE-BINDING PERIPLASMIC PROTEIN"/>
    <property type="match status" value="1"/>
</dbReference>
<comment type="similarity">
    <text evidence="3">Belongs to the bacterial solute-binding protein SsuA/TauA family.</text>
</comment>
<evidence type="ECO:0000256" key="3">
    <source>
        <dbReference type="ARBA" id="ARBA00010742"/>
    </source>
</evidence>
<dbReference type="GO" id="GO:0005886">
    <property type="term" value="C:plasma membrane"/>
    <property type="evidence" value="ECO:0007669"/>
    <property type="project" value="UniProtKB-SubCell"/>
</dbReference>
<evidence type="ECO:0000256" key="6">
    <source>
        <dbReference type="ARBA" id="ARBA00022519"/>
    </source>
</evidence>
<dbReference type="SUPFAM" id="SSF53850">
    <property type="entry name" value="Periplasmic binding protein-like II"/>
    <property type="match status" value="1"/>
</dbReference>
<dbReference type="CDD" id="cd13553">
    <property type="entry name" value="PBP2_NrtA_CpmA_like"/>
    <property type="match status" value="1"/>
</dbReference>
<evidence type="ECO:0000256" key="4">
    <source>
        <dbReference type="ARBA" id="ARBA00022448"/>
    </source>
</evidence>
<dbReference type="Gene3D" id="3.40.190.10">
    <property type="entry name" value="Periplasmic binding protein-like II"/>
    <property type="match status" value="2"/>
</dbReference>
<dbReference type="EMBL" id="PVXQ01000018">
    <property type="protein sequence ID" value="PRR82216.1"/>
    <property type="molecule type" value="Genomic_DNA"/>
</dbReference>
<dbReference type="Pfam" id="PF13379">
    <property type="entry name" value="NMT1_2"/>
    <property type="match status" value="1"/>
</dbReference>
<dbReference type="PROSITE" id="PS51257">
    <property type="entry name" value="PROKAR_LIPOPROTEIN"/>
    <property type="match status" value="1"/>
</dbReference>
<comment type="caution">
    <text evidence="9">The sequence shown here is derived from an EMBL/GenBank/DDBJ whole genome shotgun (WGS) entry which is preliminary data.</text>
</comment>
<keyword evidence="4" id="KW-0813">Transport</keyword>
<keyword evidence="6" id="KW-0997">Cell inner membrane</keyword>
<evidence type="ECO:0000313" key="9">
    <source>
        <dbReference type="EMBL" id="PRR82216.1"/>
    </source>
</evidence>
<dbReference type="GO" id="GO:0042626">
    <property type="term" value="F:ATPase-coupled transmembrane transporter activity"/>
    <property type="evidence" value="ECO:0007669"/>
    <property type="project" value="InterPro"/>
</dbReference>
<dbReference type="InterPro" id="IPR010067">
    <property type="entry name" value="ABC_SsuA_sub-bd"/>
</dbReference>
<evidence type="ECO:0000256" key="5">
    <source>
        <dbReference type="ARBA" id="ARBA00022475"/>
    </source>
</evidence>
<evidence type="ECO:0000313" key="10">
    <source>
        <dbReference type="Proteomes" id="UP000239471"/>
    </source>
</evidence>